<keyword evidence="2" id="KW-1185">Reference proteome</keyword>
<protein>
    <submittedName>
        <fullName evidence="1">Glycosyltransferase family 2 protein</fullName>
    </submittedName>
</protein>
<keyword evidence="1" id="KW-0808">Transferase</keyword>
<dbReference type="Gene3D" id="3.90.550.10">
    <property type="entry name" value="Spore Coat Polysaccharide Biosynthesis Protein SpsA, Chain A"/>
    <property type="match status" value="1"/>
</dbReference>
<dbReference type="InterPro" id="IPR029044">
    <property type="entry name" value="Nucleotide-diphossugar_trans"/>
</dbReference>
<organism evidence="1 2">
    <name type="scientific">Parvibacter caecicola</name>
    <dbReference type="NCBI Taxonomy" id="747645"/>
    <lineage>
        <taxon>Bacteria</taxon>
        <taxon>Bacillati</taxon>
        <taxon>Actinomycetota</taxon>
        <taxon>Coriobacteriia</taxon>
        <taxon>Coriobacteriales</taxon>
        <taxon>Coriobacteriaceae</taxon>
        <taxon>Parvibacter</taxon>
    </lineage>
</organism>
<name>A0A4T9T8H7_9ACTN</name>
<dbReference type="RefSeq" id="WP_136845522.1">
    <property type="nucleotide sequence ID" value="NZ_CANSOV010000003.1"/>
</dbReference>
<reference evidence="1 2" key="1">
    <citation type="submission" date="2019-04" db="EMBL/GenBank/DDBJ databases">
        <title>Microbes associate with the intestines of laboratory mice.</title>
        <authorList>
            <person name="Navarre W."/>
            <person name="Wong E."/>
            <person name="Huang K.C."/>
            <person name="Tropini C."/>
            <person name="Ng K."/>
            <person name="Yu B."/>
        </authorList>
    </citation>
    <scope>NUCLEOTIDE SEQUENCE [LARGE SCALE GENOMIC DNA]</scope>
    <source>
        <strain evidence="1 2">NM48_B13</strain>
    </source>
</reference>
<dbReference type="GO" id="GO:0016740">
    <property type="term" value="F:transferase activity"/>
    <property type="evidence" value="ECO:0007669"/>
    <property type="project" value="UniProtKB-KW"/>
</dbReference>
<dbReference type="AlphaFoldDB" id="A0A4T9T8H7"/>
<proteinExistence type="predicted"/>
<dbReference type="Proteomes" id="UP000309454">
    <property type="component" value="Unassembled WGS sequence"/>
</dbReference>
<evidence type="ECO:0000313" key="1">
    <source>
        <dbReference type="EMBL" id="TJW11358.1"/>
    </source>
</evidence>
<evidence type="ECO:0000313" key="2">
    <source>
        <dbReference type="Proteomes" id="UP000309454"/>
    </source>
</evidence>
<dbReference type="EMBL" id="SSTM01000002">
    <property type="protein sequence ID" value="TJW11358.1"/>
    <property type="molecule type" value="Genomic_DNA"/>
</dbReference>
<comment type="caution">
    <text evidence="1">The sequence shown here is derived from an EMBL/GenBank/DDBJ whole genome shotgun (WGS) entry which is preliminary data.</text>
</comment>
<accession>A0A4T9T8H7</accession>
<gene>
    <name evidence="1" type="ORF">E5982_03895</name>
</gene>
<dbReference type="OrthoDB" id="5180856at2"/>
<dbReference type="SUPFAM" id="SSF53448">
    <property type="entry name" value="Nucleotide-diphospho-sugar transferases"/>
    <property type="match status" value="1"/>
</dbReference>
<sequence>MVSFRVPVVLFLFRRSETLPRIVSVLRDARVEKLYLICDQGRNETEREQVGVVRRLIEKEIDWDCEVVKYYAEENRGVLRNIGDGARWVFQREEQAIFLEDDNLPEATFFPFCEEMLHRYKDDDRILWVCGSNYLGDAEALGYNHSYFFSQMLLPCGWASWAKKFNEFYDDRLAGLDDSAKVIDFRNSYDDNRLFAQENRSVLRTKSRIENDIARASWDYQMVFSLRVNHMYGVVPSKNQIRNIGVDAISEHGGNTMKNVMTERFCENETLPLSFPLSHPSGLSVPFEDSLTSIILAPLHYRVRGSIGALLKKALRMNEGESFLLQLKKRLGMDR</sequence>